<gene>
    <name evidence="1" type="ORF">CRE_09606</name>
</gene>
<reference evidence="1" key="1">
    <citation type="submission" date="2007-07" db="EMBL/GenBank/DDBJ databases">
        <title>PCAP assembly of the Caenorhabditis remanei genome.</title>
        <authorList>
            <consortium name="The Caenorhabditis remanei Sequencing Consortium"/>
            <person name="Wilson R.K."/>
        </authorList>
    </citation>
    <scope>NUCLEOTIDE SEQUENCE [LARGE SCALE GENOMIC DNA]</scope>
    <source>
        <strain evidence="1">PB4641</strain>
    </source>
</reference>
<dbReference type="Proteomes" id="UP000008281">
    <property type="component" value="Unassembled WGS sequence"/>
</dbReference>
<name>E3MJ93_CAERE</name>
<dbReference type="EMBL" id="DS268449">
    <property type="protein sequence ID" value="EFP03455.1"/>
    <property type="molecule type" value="Genomic_DNA"/>
</dbReference>
<evidence type="ECO:0000313" key="2">
    <source>
        <dbReference type="Proteomes" id="UP000008281"/>
    </source>
</evidence>
<keyword evidence="2" id="KW-1185">Reference proteome</keyword>
<evidence type="ECO:0000313" key="1">
    <source>
        <dbReference type="EMBL" id="EFP03455.1"/>
    </source>
</evidence>
<organism evidence="2">
    <name type="scientific">Caenorhabditis remanei</name>
    <name type="common">Caenorhabditis vulgaris</name>
    <dbReference type="NCBI Taxonomy" id="31234"/>
    <lineage>
        <taxon>Eukaryota</taxon>
        <taxon>Metazoa</taxon>
        <taxon>Ecdysozoa</taxon>
        <taxon>Nematoda</taxon>
        <taxon>Chromadorea</taxon>
        <taxon>Rhabditida</taxon>
        <taxon>Rhabditina</taxon>
        <taxon>Rhabditomorpha</taxon>
        <taxon>Rhabditoidea</taxon>
        <taxon>Rhabditidae</taxon>
        <taxon>Peloderinae</taxon>
        <taxon>Caenorhabditis</taxon>
    </lineage>
</organism>
<sequence>MTKPWTYLSLKAVIEYMDVNKRLELNSHCPALRSVELSVLLILKSLTLEKERIVVNDVCYKVKSTERMKTILDGRKEVRVEFLKIRNSSVLPDNLKIRTRSLDSGDIDLEVDKEKHQKAKRMVDRAGEIVKRIHELMETIAKKSNNVKENSTSDEKVGADQGERGENLALSVGTAFRWFIEGCRRNAAVKRSVEVDEEDEEPRVKSVKKREVEDVPGRYESSGWAKNIQMCADLFKK</sequence>
<accession>E3MJ93</accession>
<dbReference type="PANTHER" id="PTHR31379">
    <property type="entry name" value="F-BOX C PROTEIN-RELATED-RELATED"/>
    <property type="match status" value="1"/>
</dbReference>
<dbReference type="InterPro" id="IPR021942">
    <property type="entry name" value="DUF3557"/>
</dbReference>
<dbReference type="HOGENOM" id="CLU_1171577_0_0_1"/>
<protein>
    <submittedName>
        <fullName evidence="1">Uncharacterized protein</fullName>
    </submittedName>
</protein>
<proteinExistence type="predicted"/>
<dbReference type="AlphaFoldDB" id="E3MJ93"/>
<dbReference type="InParanoid" id="E3MJ93"/>